<organism evidence="2 3">
    <name type="scientific">Stentor coeruleus</name>
    <dbReference type="NCBI Taxonomy" id="5963"/>
    <lineage>
        <taxon>Eukaryota</taxon>
        <taxon>Sar</taxon>
        <taxon>Alveolata</taxon>
        <taxon>Ciliophora</taxon>
        <taxon>Postciliodesmatophora</taxon>
        <taxon>Heterotrichea</taxon>
        <taxon>Heterotrichida</taxon>
        <taxon>Stentoridae</taxon>
        <taxon>Stentor</taxon>
    </lineage>
</organism>
<feature type="transmembrane region" description="Helical" evidence="1">
    <location>
        <begin position="229"/>
        <end position="247"/>
    </location>
</feature>
<feature type="transmembrane region" description="Helical" evidence="1">
    <location>
        <begin position="6"/>
        <end position="28"/>
    </location>
</feature>
<feature type="transmembrane region" description="Helical" evidence="1">
    <location>
        <begin position="101"/>
        <end position="123"/>
    </location>
</feature>
<comment type="caution">
    <text evidence="2">The sequence shown here is derived from an EMBL/GenBank/DDBJ whole genome shotgun (WGS) entry which is preliminary data.</text>
</comment>
<dbReference type="AlphaFoldDB" id="A0A1R2B317"/>
<reference evidence="2 3" key="1">
    <citation type="submission" date="2016-11" db="EMBL/GenBank/DDBJ databases">
        <title>The macronuclear genome of Stentor coeruleus: a giant cell with tiny introns.</title>
        <authorList>
            <person name="Slabodnick M."/>
            <person name="Ruby J.G."/>
            <person name="Reiff S.B."/>
            <person name="Swart E.C."/>
            <person name="Gosai S."/>
            <person name="Prabakaran S."/>
            <person name="Witkowska E."/>
            <person name="Larue G.E."/>
            <person name="Fisher S."/>
            <person name="Freeman R.M."/>
            <person name="Gunawardena J."/>
            <person name="Chu W."/>
            <person name="Stover N.A."/>
            <person name="Gregory B.D."/>
            <person name="Nowacki M."/>
            <person name="Derisi J."/>
            <person name="Roy S.W."/>
            <person name="Marshall W.F."/>
            <person name="Sood P."/>
        </authorList>
    </citation>
    <scope>NUCLEOTIDE SEQUENCE [LARGE SCALE GENOMIC DNA]</scope>
    <source>
        <strain evidence="2">WM001</strain>
    </source>
</reference>
<accession>A0A1R2B317</accession>
<dbReference type="Proteomes" id="UP000187209">
    <property type="component" value="Unassembled WGS sequence"/>
</dbReference>
<evidence type="ECO:0000313" key="3">
    <source>
        <dbReference type="Proteomes" id="UP000187209"/>
    </source>
</evidence>
<keyword evidence="3" id="KW-1185">Reference proteome</keyword>
<name>A0A1R2B317_9CILI</name>
<feature type="transmembrane region" description="Helical" evidence="1">
    <location>
        <begin position="59"/>
        <end position="81"/>
    </location>
</feature>
<dbReference type="EMBL" id="MPUH01001014">
    <property type="protein sequence ID" value="OMJ71193.1"/>
    <property type="molecule type" value="Genomic_DNA"/>
</dbReference>
<keyword evidence="1" id="KW-1133">Transmembrane helix</keyword>
<protein>
    <submittedName>
        <fullName evidence="2">Uncharacterized protein</fullName>
    </submittedName>
</protein>
<keyword evidence="1" id="KW-0472">Membrane</keyword>
<proteinExistence type="predicted"/>
<feature type="transmembrane region" description="Helical" evidence="1">
    <location>
        <begin position="144"/>
        <end position="168"/>
    </location>
</feature>
<feature type="transmembrane region" description="Helical" evidence="1">
    <location>
        <begin position="262"/>
        <end position="279"/>
    </location>
</feature>
<evidence type="ECO:0000256" key="1">
    <source>
        <dbReference type="SAM" id="Phobius"/>
    </source>
</evidence>
<feature type="transmembrane region" description="Helical" evidence="1">
    <location>
        <begin position="188"/>
        <end position="217"/>
    </location>
</feature>
<gene>
    <name evidence="2" type="ORF">SteCoe_30659</name>
</gene>
<evidence type="ECO:0000313" key="2">
    <source>
        <dbReference type="EMBL" id="OMJ71193.1"/>
    </source>
</evidence>
<sequence length="285" mass="32084">MEQPYKIISVISVILISLIQLFQSLSFIKYAPKSDKWHSEAKDFIDGCKKVALRFDGDIFIVLYTISIVICVSSFVLYIAFSKYIHKVNKHVKPATYILYFVEYVIFGCGFIPMISKFVEVQFCNNSSKIDSYTSVKCFKDEQLILLLVGYLGVGIAYIMNSVIFPTLKCERNGVEKLWNNEAYMDGIYYLILISVVSLFGYLMLPWVGALVCGAGLIYGLIFKSYERIEVACCKCAVLCSLMWAFACADVLKDDADAGNDMLYAIPAAFAVGAALRYTRSFLVK</sequence>
<keyword evidence="1" id="KW-0812">Transmembrane</keyword>